<evidence type="ECO:0000256" key="1">
    <source>
        <dbReference type="SAM" id="MobiDB-lite"/>
    </source>
</evidence>
<feature type="compositionally biased region" description="Low complexity" evidence="1">
    <location>
        <begin position="371"/>
        <end position="381"/>
    </location>
</feature>
<dbReference type="RefSeq" id="WP_279949288.1">
    <property type="nucleotide sequence ID" value="NZ_BAABEN010000011.1"/>
</dbReference>
<sequence>MSSRTASQEPRSPQDARRRRRGERAARSPVPEPRDIVGGAGRPLDASVRRELEERLGHDLGRVRLHTDRDAAALTTLLGADAVAVGQDIFFREGAYRPGTADGMRLLAHELLHTVQNPDGLGSLRAGRDLGAVSLPQQTVEREAETAAQDAARDGGAGGPVAERVEEGRATPGWLRYATVDADQRRMEQLDPAMLLDRLTNGVLRSLRGDPQDHSKRVRIQLARFSPEMRDAVLDRLESRLLSSEFDRLIGLVEETEDEGTLGPEALGTPETVPDTTELLEDEREEAEAADRRQQAEDERSSDHRSGEQRTDEERQDPEGTAGQEEKGKSAPERPDRRRRGHGGTGAVRPGARRPAGSSGSSEKSGGGTGAARTSGDRATAPGGGAAQPRQQDGSGTGGRSEEPGVGGTPAASKEESAARHRPGAVEPLIAGQQPGQADKRDTGEGKRAGVEPGPLLRTADPGDRSTLEGKRPQDEPALAQDEPISPEPGPSGEPGALEGLEDERAADRDSAWNVELGPEDFLPATDLDVSGVPTADEIAPGSDTGGRMPSFPEPPATRAEQVRARRDEEDAEEAASEDTGLAEPLPADSGASVPPANGAEAGDRTGRDLGTGTPGRQEADLRPSSSDTAEDRTDAPEPKPDPTAPEGPQQQEERQPEPEKGPDPEPAGTGASKEEATESGTSGSSTTSTMSSATAPSTGTSGEPSGGGVPGTTAPGPATDTPAEASPARDTHVSGADGGDGSTTDTTPEGGAGSRQRREPVAPAPRPEPDPAPRSVSRPSRSVSGGGGTRSASGGGGGGGGGARPAASSRPKKAPAAPNLSKVTPEAGLSTAANLKPHRALEALGGVNGAVDRTVGDEHRSLQDAPPTTERPAGAPRTLHGAPKTSAPGQYSGDPAARIDAPEKEKAEVTGDKVPEGEIPGEDIEEPSTLEGLLAGGAQLVVGAINGVADFLGADEDLIDSDAVVQWILDLPTEDEMLAQADVGTAPGVGLQGETDGRAGEQGGELDAKGRELHASGRDDAGRPLGEDQIYPDVPRETLTAKVPRGKGQGGPGGGGGPSMGGRIPPEAVSAVAEHERGPQIQAAFTDGQKQMSDKRQARDRGFRESQERHRRQVRGEVESSTRTQAAERRKTRAEVESSREQWRKEQDGELDSLGTKKTEKTEKIRKDVRDKEEQTDKDAEEHRKKKQEDIGKEKTKAEDDARSKRDTAKSDSGNWLSRAFDWIRDKLIELKNAIVGFFRAAREAITSLIKDFKGTVIRWIEAARQFIVDKFKEFTEALVQLGKDLLDAIVEIANRLRTLIIRIRDAAIALVNRIANELKRIVTELLDEIGKILSGILDALMEGLRAAVDAVKSALKGIMDFAMGLLSALGEWAMIAADILSDPGGWLSGAKASAEDGARNHLFREVTSAVRNWFNDKIQEILGLPKAVFDKLISGGVSREQMAKEAWDAALPQLPIIIGEIIITKVIAKLIPGAGWVMAIIDAFKAAWESLSEILRAFGAFMDYLKAVKGGNAGVLFAKAVASGVVALLELAYQALLSGIGKYVGRVGDRLKGVAANLGKKKPGAKDEDEPRDTDRPPTADKPKDDPKKRQDPQEEARRAQERTRRANAEMSRRPPAKPKRPRPQTRPARRPDSPRPRRDSVRRPDTRRPDDRSRTDRPDSRTQDTGRDRPPAPARRETEGTKPAPRPRRTSPEVRAENRARQTVRAARNRIRRARQALDRKDRDGRLDRSLDNNARRMRDAYRRRRDLLLDQRRRRQEQKRRLRDERRKKENSPEAKENRLRDAVARIRPKVTSMLRRGVRGLPLRGSLAAMRAWYRLTRLDIEGADRFRIYAALNPGVAVVAGVTVSEERLLKFIRDVADEILESAVTQRRSEDIERRAITETHTVNKSTGRSEVIPVYRPRRGTGLAALLRFVRDKVQYKRGSHEIIRLPGGVEVWRFQSPWGAIPELPPEVNKWVFQMIGGVKHGSAPKYEEIARLFKSDPRGGKWRARHLAKQVQRVMKGRAPRGPGRELAAFLGVLMVVQEGHRDPGRSPMITAAMAMQTMARSGDVDQSLGLFPPDVTGSQRGMFRLSDYIERVARGHSPLDTRGEPVGPAGEAAVLRDIERRARGLQGKIAEEERDPQGRIDPGDLPRFGRSAEGLEREARRRSDQMSVAQKVMDREIRIIQAWAKALDMKTTSENEEEKIQELFQIIRRRMYQAYGVPDRGVL</sequence>
<dbReference type="InterPro" id="IPR025295">
    <property type="entry name" value="eCIS_core_dom"/>
</dbReference>
<feature type="compositionally biased region" description="Polar residues" evidence="1">
    <location>
        <begin position="1"/>
        <end position="11"/>
    </location>
</feature>
<accession>A0ABW7HRD1</accession>
<feature type="compositionally biased region" description="Low complexity" evidence="1">
    <location>
        <begin position="805"/>
        <end position="819"/>
    </location>
</feature>
<feature type="compositionally biased region" description="Basic and acidic residues" evidence="1">
    <location>
        <begin position="438"/>
        <end position="450"/>
    </location>
</feature>
<keyword evidence="4" id="KW-1185">Reference proteome</keyword>
<feature type="compositionally biased region" description="Basic and acidic residues" evidence="1">
    <location>
        <begin position="1007"/>
        <end position="1027"/>
    </location>
</feature>
<feature type="compositionally biased region" description="Basic and acidic residues" evidence="1">
    <location>
        <begin position="324"/>
        <end position="336"/>
    </location>
</feature>
<feature type="compositionally biased region" description="Basic and acidic residues" evidence="1">
    <location>
        <begin position="1766"/>
        <end position="1785"/>
    </location>
</feature>
<feature type="compositionally biased region" description="Basic residues" evidence="1">
    <location>
        <begin position="1756"/>
        <end position="1765"/>
    </location>
</feature>
<feature type="compositionally biased region" description="Basic and acidic residues" evidence="1">
    <location>
        <begin position="1632"/>
        <end position="1683"/>
    </location>
</feature>
<feature type="compositionally biased region" description="Basic and acidic residues" evidence="1">
    <location>
        <begin position="461"/>
        <end position="475"/>
    </location>
</feature>
<feature type="compositionally biased region" description="Basic and acidic residues" evidence="1">
    <location>
        <begin position="652"/>
        <end position="664"/>
    </location>
</feature>
<feature type="compositionally biased region" description="Basic and acidic residues" evidence="1">
    <location>
        <begin position="630"/>
        <end position="641"/>
    </location>
</feature>
<feature type="region of interest" description="Disordered" evidence="1">
    <location>
        <begin position="2120"/>
        <end position="2158"/>
    </location>
</feature>
<feature type="compositionally biased region" description="Basic and acidic residues" evidence="1">
    <location>
        <begin position="1093"/>
        <end position="1149"/>
    </location>
</feature>
<feature type="region of interest" description="Disordered" evidence="1">
    <location>
        <begin position="1754"/>
        <end position="1785"/>
    </location>
</feature>
<feature type="compositionally biased region" description="Low complexity" evidence="1">
    <location>
        <begin position="349"/>
        <end position="364"/>
    </location>
</feature>
<feature type="compositionally biased region" description="Basic residues" evidence="1">
    <location>
        <begin position="1617"/>
        <end position="1626"/>
    </location>
</feature>
<dbReference type="EMBL" id="JBIHMK010000025">
    <property type="protein sequence ID" value="MFH0248441.1"/>
    <property type="molecule type" value="Genomic_DNA"/>
</dbReference>
<comment type="caution">
    <text evidence="3">The sequence shown here is derived from an EMBL/GenBank/DDBJ whole genome shotgun (WGS) entry which is preliminary data.</text>
</comment>
<evidence type="ECO:0000313" key="3">
    <source>
        <dbReference type="EMBL" id="MFH0248441.1"/>
    </source>
</evidence>
<feature type="compositionally biased region" description="Basic and acidic residues" evidence="1">
    <location>
        <begin position="1693"/>
        <end position="1703"/>
    </location>
</feature>
<reference evidence="3 4" key="1">
    <citation type="submission" date="2024-10" db="EMBL/GenBank/DDBJ databases">
        <authorList>
            <person name="Cho J.-C."/>
        </authorList>
    </citation>
    <scope>NUCLEOTIDE SEQUENCE [LARGE SCALE GENOMIC DNA]</scope>
    <source>
        <strain evidence="3 4">KCTC29696</strain>
    </source>
</reference>
<feature type="compositionally biased region" description="Basic and acidic residues" evidence="1">
    <location>
        <begin position="2120"/>
        <end position="2135"/>
    </location>
</feature>
<feature type="compositionally biased region" description="Low complexity" evidence="1">
    <location>
        <begin position="679"/>
        <end position="704"/>
    </location>
</feature>
<feature type="compositionally biased region" description="Low complexity" evidence="1">
    <location>
        <begin position="712"/>
        <end position="726"/>
    </location>
</feature>
<dbReference type="Pfam" id="PF13699">
    <property type="entry name" value="eCIS_core"/>
    <property type="match status" value="1"/>
</dbReference>
<feature type="compositionally biased region" description="Pro residues" evidence="1">
    <location>
        <begin position="763"/>
        <end position="773"/>
    </location>
</feature>
<feature type="compositionally biased region" description="Gly residues" evidence="1">
    <location>
        <begin position="785"/>
        <end position="804"/>
    </location>
</feature>
<feature type="compositionally biased region" description="Basic and acidic residues" evidence="1">
    <location>
        <begin position="1575"/>
        <end position="1615"/>
    </location>
</feature>
<name>A0ABW7HRD1_9ACTN</name>
<feature type="compositionally biased region" description="Low complexity" evidence="1">
    <location>
        <begin position="774"/>
        <end position="784"/>
    </location>
</feature>
<feature type="region of interest" description="Disordered" evidence="1">
    <location>
        <begin position="139"/>
        <end position="166"/>
    </location>
</feature>
<feature type="compositionally biased region" description="Basic and acidic residues" evidence="1">
    <location>
        <begin position="287"/>
        <end position="313"/>
    </location>
</feature>
<feature type="region of interest" description="Disordered" evidence="1">
    <location>
        <begin position="1560"/>
        <end position="1735"/>
    </location>
</feature>
<feature type="region of interest" description="Disordered" evidence="1">
    <location>
        <begin position="254"/>
        <end position="835"/>
    </location>
</feature>
<feature type="compositionally biased region" description="Basic and acidic residues" evidence="1">
    <location>
        <begin position="2144"/>
        <end position="2155"/>
    </location>
</feature>
<evidence type="ECO:0000259" key="2">
    <source>
        <dbReference type="Pfam" id="PF13699"/>
    </source>
</evidence>
<feature type="compositionally biased region" description="Gly residues" evidence="1">
    <location>
        <begin position="1048"/>
        <end position="1061"/>
    </location>
</feature>
<proteinExistence type="predicted"/>
<feature type="compositionally biased region" description="Acidic residues" evidence="1">
    <location>
        <begin position="920"/>
        <end position="929"/>
    </location>
</feature>
<gene>
    <name evidence="3" type="ORF">ACG5V6_09460</name>
</gene>
<feature type="compositionally biased region" description="Basic and acidic residues" evidence="1">
    <location>
        <begin position="1719"/>
        <end position="1735"/>
    </location>
</feature>
<dbReference type="SUPFAM" id="SSF58113">
    <property type="entry name" value="Apolipoprotein A-I"/>
    <property type="match status" value="1"/>
</dbReference>
<feature type="compositionally biased region" description="Basic and acidic residues" evidence="1">
    <location>
        <begin position="1156"/>
        <end position="1211"/>
    </location>
</feature>
<evidence type="ECO:0000313" key="4">
    <source>
        <dbReference type="Proteomes" id="UP001607069"/>
    </source>
</evidence>
<organism evidence="3 4">
    <name type="scientific">Streptomyces chitinivorans</name>
    <dbReference type="NCBI Taxonomy" id="1257027"/>
    <lineage>
        <taxon>Bacteria</taxon>
        <taxon>Bacillati</taxon>
        <taxon>Actinomycetota</taxon>
        <taxon>Actinomycetes</taxon>
        <taxon>Kitasatosporales</taxon>
        <taxon>Streptomycetaceae</taxon>
        <taxon>Streptomyces</taxon>
    </lineage>
</organism>
<feature type="domain" description="eCIS core" evidence="2">
    <location>
        <begin position="43"/>
        <end position="119"/>
    </location>
</feature>
<feature type="compositionally biased region" description="Basic and acidic residues" evidence="1">
    <location>
        <begin position="901"/>
        <end position="917"/>
    </location>
</feature>
<feature type="region of interest" description="Disordered" evidence="1">
    <location>
        <begin position="1"/>
        <end position="44"/>
    </location>
</feature>
<protein>
    <submittedName>
        <fullName evidence="3">DUF4157 domain-containing protein</fullName>
    </submittedName>
</protein>
<feature type="region of interest" description="Disordered" evidence="1">
    <location>
        <begin position="987"/>
        <end position="1214"/>
    </location>
</feature>
<feature type="region of interest" description="Disordered" evidence="1">
    <location>
        <begin position="852"/>
        <end position="931"/>
    </location>
</feature>
<dbReference type="Proteomes" id="UP001607069">
    <property type="component" value="Unassembled WGS sequence"/>
</dbReference>